<feature type="signal peptide" evidence="1">
    <location>
        <begin position="1"/>
        <end position="19"/>
    </location>
</feature>
<reference evidence="2" key="2">
    <citation type="submission" date="2020-09" db="EMBL/GenBank/DDBJ databases">
        <authorList>
            <person name="Sun Q."/>
            <person name="Ohkuma M."/>
        </authorList>
    </citation>
    <scope>NUCLEOTIDE SEQUENCE</scope>
    <source>
        <strain evidence="2">JCM 31311</strain>
    </source>
</reference>
<keyword evidence="3" id="KW-1185">Reference proteome</keyword>
<organism evidence="2 3">
    <name type="scientific">Deinococcus ruber</name>
    <dbReference type="NCBI Taxonomy" id="1848197"/>
    <lineage>
        <taxon>Bacteria</taxon>
        <taxon>Thermotogati</taxon>
        <taxon>Deinococcota</taxon>
        <taxon>Deinococci</taxon>
        <taxon>Deinococcales</taxon>
        <taxon>Deinococcaceae</taxon>
        <taxon>Deinococcus</taxon>
    </lineage>
</organism>
<evidence type="ECO:0000313" key="2">
    <source>
        <dbReference type="EMBL" id="GGQ99297.1"/>
    </source>
</evidence>
<evidence type="ECO:0000313" key="3">
    <source>
        <dbReference type="Proteomes" id="UP000603865"/>
    </source>
</evidence>
<proteinExistence type="predicted"/>
<dbReference type="PROSITE" id="PS51257">
    <property type="entry name" value="PROKAR_LIPOPROTEIN"/>
    <property type="match status" value="1"/>
</dbReference>
<dbReference type="RefSeq" id="WP_189088409.1">
    <property type="nucleotide sequence ID" value="NZ_BMQL01000003.1"/>
</dbReference>
<evidence type="ECO:0008006" key="4">
    <source>
        <dbReference type="Google" id="ProtNLM"/>
    </source>
</evidence>
<name>A0A918F1G9_9DEIO</name>
<feature type="chain" id="PRO_5036943173" description="Lipoprotein" evidence="1">
    <location>
        <begin position="20"/>
        <end position="272"/>
    </location>
</feature>
<keyword evidence="1" id="KW-0732">Signal</keyword>
<accession>A0A918F1G9</accession>
<protein>
    <recommendedName>
        <fullName evidence="4">Lipoprotein</fullName>
    </recommendedName>
</protein>
<dbReference type="EMBL" id="BMQL01000003">
    <property type="protein sequence ID" value="GGQ99297.1"/>
    <property type="molecule type" value="Genomic_DNA"/>
</dbReference>
<comment type="caution">
    <text evidence="2">The sequence shown here is derived from an EMBL/GenBank/DDBJ whole genome shotgun (WGS) entry which is preliminary data.</text>
</comment>
<sequence length="272" mass="27840">MKKLSLYVGLASLTAVLVACPQNSTTTPPTNPVPTTPTSISGTVQSWNGGTGAVELLASPYADKSASNPALSTGTINADGTFSVALPSAATVTPYISDIGSQAASLLFFASGSCSGNLPSSDGSARGTVLNLLDIRQNGNYSTSIAAIDLKDNSVNGNLALDGTAKVWVYVDRPTTLNGGITCITKGTNFNVTEHLNANAVLSQGWNVLSQTLNVFAAANSSEVTVENHVTATSDGSFAWNTVDLTAASLHTSSFGKTNLVQQAAAASRIKH</sequence>
<dbReference type="AlphaFoldDB" id="A0A918F1G9"/>
<gene>
    <name evidence="2" type="ORF">GCM10008957_10050</name>
</gene>
<dbReference type="Proteomes" id="UP000603865">
    <property type="component" value="Unassembled WGS sequence"/>
</dbReference>
<reference evidence="2" key="1">
    <citation type="journal article" date="2014" name="Int. J. Syst. Evol. Microbiol.">
        <title>Complete genome sequence of Corynebacterium casei LMG S-19264T (=DSM 44701T), isolated from a smear-ripened cheese.</title>
        <authorList>
            <consortium name="US DOE Joint Genome Institute (JGI-PGF)"/>
            <person name="Walter F."/>
            <person name="Albersmeier A."/>
            <person name="Kalinowski J."/>
            <person name="Ruckert C."/>
        </authorList>
    </citation>
    <scope>NUCLEOTIDE SEQUENCE</scope>
    <source>
        <strain evidence="2">JCM 31311</strain>
    </source>
</reference>
<evidence type="ECO:0000256" key="1">
    <source>
        <dbReference type="SAM" id="SignalP"/>
    </source>
</evidence>